<keyword evidence="3" id="KW-1185">Reference proteome</keyword>
<feature type="compositionally biased region" description="Basic and acidic residues" evidence="1">
    <location>
        <begin position="326"/>
        <end position="345"/>
    </location>
</feature>
<evidence type="ECO:0000256" key="1">
    <source>
        <dbReference type="SAM" id="MobiDB-lite"/>
    </source>
</evidence>
<reference evidence="2 3" key="1">
    <citation type="submission" date="2021-01" db="EMBL/GenBank/DDBJ databases">
        <title>Whole genome shotgun sequence of Verrucosispora qiuiae NBRC 106684.</title>
        <authorList>
            <person name="Komaki H."/>
            <person name="Tamura T."/>
        </authorList>
    </citation>
    <scope>NUCLEOTIDE SEQUENCE [LARGE SCALE GENOMIC DNA]</scope>
    <source>
        <strain evidence="2 3">NBRC 106684</strain>
    </source>
</reference>
<comment type="caution">
    <text evidence="2">The sequence shown here is derived from an EMBL/GenBank/DDBJ whole genome shotgun (WGS) entry which is preliminary data.</text>
</comment>
<proteinExistence type="predicted"/>
<accession>A0ABQ4JFP1</accession>
<gene>
    <name evidence="2" type="ORF">Vqi01_41170</name>
</gene>
<feature type="region of interest" description="Disordered" evidence="1">
    <location>
        <begin position="318"/>
        <end position="350"/>
    </location>
</feature>
<evidence type="ECO:0000313" key="3">
    <source>
        <dbReference type="Proteomes" id="UP000653076"/>
    </source>
</evidence>
<sequence length="361" mass="39488">MATLHRVDLPGLIGDEPLAFLAAMSLLDQLQGASYLHWDAADRHAVLHCQRYAGVPDIVADLVQRLQKVGPGQAIPNTPGFPVSRRRGAPDPLRVRPADYGRLVDRVSRASGGVRWLTATVTDRATDAAGHCLVNPLIAVRGRQTVGSFWYYPMLAVRADPERLLTEALTGWRRVEGAEGWLLDHRATYSTDPQLPGPGGSLAVPGATWLATLAVSRFGYSRRNGIDDGPVLPNGWFRAGDRDVFLWPLWTLPANWNVLGGVWNAGWGYDSWNLTAAQNGALQASILRTHGVMAPNAMDYTVDLGIFAMCAAARPPGGALTPEPVEVERRPSEYSREYEPWKGWDGDYPDPGDYPGRYGWG</sequence>
<dbReference type="EMBL" id="BOPC01000059">
    <property type="protein sequence ID" value="GIJ28955.1"/>
    <property type="molecule type" value="Genomic_DNA"/>
</dbReference>
<dbReference type="Proteomes" id="UP000653076">
    <property type="component" value="Unassembled WGS sequence"/>
</dbReference>
<protein>
    <submittedName>
        <fullName evidence="2">Uncharacterized protein</fullName>
    </submittedName>
</protein>
<organism evidence="2 3">
    <name type="scientific">Micromonospora qiuiae</name>
    <dbReference type="NCBI Taxonomy" id="502268"/>
    <lineage>
        <taxon>Bacteria</taxon>
        <taxon>Bacillati</taxon>
        <taxon>Actinomycetota</taxon>
        <taxon>Actinomycetes</taxon>
        <taxon>Micromonosporales</taxon>
        <taxon>Micromonosporaceae</taxon>
        <taxon>Micromonospora</taxon>
    </lineage>
</organism>
<name>A0ABQ4JFP1_9ACTN</name>
<dbReference type="RefSeq" id="WP_204036453.1">
    <property type="nucleotide sequence ID" value="NZ_BOPC01000059.1"/>
</dbReference>
<evidence type="ECO:0000313" key="2">
    <source>
        <dbReference type="EMBL" id="GIJ28955.1"/>
    </source>
</evidence>